<organism evidence="1 3">
    <name type="scientific">Dreissena polymorpha</name>
    <name type="common">Zebra mussel</name>
    <name type="synonym">Mytilus polymorpha</name>
    <dbReference type="NCBI Taxonomy" id="45954"/>
    <lineage>
        <taxon>Eukaryota</taxon>
        <taxon>Metazoa</taxon>
        <taxon>Spiralia</taxon>
        <taxon>Lophotrochozoa</taxon>
        <taxon>Mollusca</taxon>
        <taxon>Bivalvia</taxon>
        <taxon>Autobranchia</taxon>
        <taxon>Heteroconchia</taxon>
        <taxon>Euheterodonta</taxon>
        <taxon>Imparidentia</taxon>
        <taxon>Neoheterodontei</taxon>
        <taxon>Myida</taxon>
        <taxon>Dreissenoidea</taxon>
        <taxon>Dreissenidae</taxon>
        <taxon>Dreissena</taxon>
    </lineage>
</organism>
<gene>
    <name evidence="1" type="ORF">DPMN_132191</name>
    <name evidence="2" type="ORF">DPMN_132192</name>
</gene>
<dbReference type="Proteomes" id="UP000828390">
    <property type="component" value="Unassembled WGS sequence"/>
</dbReference>
<sequence length="114" mass="12793">MGIQNQAKEKMLILGVYNGKVKMNRYIYVGKHFKLRNEVPCSNRGRKAAQINAGFLKGVSSTSFGDTASRRILNTSNIIDPCHLCMQRQANKVNTALKSLNERSIYQIKNKTGC</sequence>
<dbReference type="EMBL" id="JAIWYP010000006">
    <property type="protein sequence ID" value="KAH3803920.1"/>
    <property type="molecule type" value="Genomic_DNA"/>
</dbReference>
<protein>
    <submittedName>
        <fullName evidence="1">Uncharacterized protein</fullName>
    </submittedName>
</protein>
<dbReference type="AlphaFoldDB" id="A0A9D4FR42"/>
<reference evidence="1" key="1">
    <citation type="journal article" date="2019" name="bioRxiv">
        <title>The Genome of the Zebra Mussel, Dreissena polymorpha: A Resource for Invasive Species Research.</title>
        <authorList>
            <person name="McCartney M.A."/>
            <person name="Auch B."/>
            <person name="Kono T."/>
            <person name="Mallez S."/>
            <person name="Zhang Y."/>
            <person name="Obille A."/>
            <person name="Becker A."/>
            <person name="Abrahante J.E."/>
            <person name="Garbe J."/>
            <person name="Badalamenti J.P."/>
            <person name="Herman A."/>
            <person name="Mangelson H."/>
            <person name="Liachko I."/>
            <person name="Sullivan S."/>
            <person name="Sone E.D."/>
            <person name="Koren S."/>
            <person name="Silverstein K.A.T."/>
            <person name="Beckman K.B."/>
            <person name="Gohl D.M."/>
        </authorList>
    </citation>
    <scope>NUCLEOTIDE SEQUENCE</scope>
    <source>
        <strain evidence="1">Duluth1</strain>
        <tissue evidence="1">Whole animal</tissue>
    </source>
</reference>
<dbReference type="EMBL" id="JAIWYP010000006">
    <property type="protein sequence ID" value="KAH3803919.1"/>
    <property type="molecule type" value="Genomic_DNA"/>
</dbReference>
<evidence type="ECO:0000313" key="1">
    <source>
        <dbReference type="EMBL" id="KAH3803919.1"/>
    </source>
</evidence>
<reference evidence="1" key="2">
    <citation type="submission" date="2020-11" db="EMBL/GenBank/DDBJ databases">
        <authorList>
            <person name="McCartney M.A."/>
            <person name="Auch B."/>
            <person name="Kono T."/>
            <person name="Mallez S."/>
            <person name="Becker A."/>
            <person name="Gohl D.M."/>
            <person name="Silverstein K.A.T."/>
            <person name="Koren S."/>
            <person name="Bechman K.B."/>
            <person name="Herman A."/>
            <person name="Abrahante J.E."/>
            <person name="Garbe J."/>
        </authorList>
    </citation>
    <scope>NUCLEOTIDE SEQUENCE</scope>
    <source>
        <strain evidence="1">Duluth1</strain>
        <tissue evidence="1">Whole animal</tissue>
    </source>
</reference>
<evidence type="ECO:0000313" key="3">
    <source>
        <dbReference type="Proteomes" id="UP000828390"/>
    </source>
</evidence>
<accession>A0A9D4FR42</accession>
<comment type="caution">
    <text evidence="1">The sequence shown here is derived from an EMBL/GenBank/DDBJ whole genome shotgun (WGS) entry which is preliminary data.</text>
</comment>
<name>A0A9D4FR42_DREPO</name>
<keyword evidence="3" id="KW-1185">Reference proteome</keyword>
<evidence type="ECO:0000313" key="2">
    <source>
        <dbReference type="EMBL" id="KAH3803920.1"/>
    </source>
</evidence>
<proteinExistence type="predicted"/>